<sequence length="292" mass="34705">MNNFKANYDKILKVLKIITDKEQFLRQNRRPKLKDIELIAINLTSDYMSIDSECQLFRVLPDVLKLKIERSVYNRRKRKLFSAIEFLINQLCERLIEFENYFVLDSMPLEVVKLSRSNGSKICREDFYSSPDRGFCASQNMHYYGYKIHAVCSVEGVFKSFEISKASVHDIHYLNDVKSQFSDCVILGDKGYLSADYQLDLFESKKIKLEVPMRKNQRNYRKQAYVFRKKRKRIETLFSQLCDQFMIRRNYAKSFQGFKTRILSKLTALTVIQYINKFIFDRNINKLKISIV</sequence>
<protein>
    <submittedName>
        <fullName evidence="2">IS982 family transposase</fullName>
    </submittedName>
</protein>
<feature type="domain" description="Transposase IS4-like" evidence="1">
    <location>
        <begin position="131"/>
        <end position="270"/>
    </location>
</feature>
<dbReference type="Proteomes" id="UP001597441">
    <property type="component" value="Unassembled WGS sequence"/>
</dbReference>
<dbReference type="Pfam" id="PF01609">
    <property type="entry name" value="DDE_Tnp_1"/>
    <property type="match status" value="1"/>
</dbReference>
<dbReference type="NCBIfam" id="NF033520">
    <property type="entry name" value="transpos_IS982"/>
    <property type="match status" value="1"/>
</dbReference>
<name>A0ABW5JVH7_9FLAO</name>
<evidence type="ECO:0000313" key="3">
    <source>
        <dbReference type="Proteomes" id="UP001597441"/>
    </source>
</evidence>
<proteinExistence type="predicted"/>
<comment type="caution">
    <text evidence="2">The sequence shown here is derived from an EMBL/GenBank/DDBJ whole genome shotgun (WGS) entry which is preliminary data.</text>
</comment>
<gene>
    <name evidence="2" type="ORF">ACFSQS_13555</name>
</gene>
<accession>A0ABW5JVH7</accession>
<dbReference type="EMBL" id="JBHULK010000006">
    <property type="protein sequence ID" value="MFD2536135.1"/>
    <property type="molecule type" value="Genomic_DNA"/>
</dbReference>
<evidence type="ECO:0000313" key="2">
    <source>
        <dbReference type="EMBL" id="MFD2536135.1"/>
    </source>
</evidence>
<dbReference type="InterPro" id="IPR002559">
    <property type="entry name" value="Transposase_11"/>
</dbReference>
<organism evidence="2 3">
    <name type="scientific">Gelatiniphilus marinus</name>
    <dbReference type="NCBI Taxonomy" id="1759464"/>
    <lineage>
        <taxon>Bacteria</taxon>
        <taxon>Pseudomonadati</taxon>
        <taxon>Bacteroidota</taxon>
        <taxon>Flavobacteriia</taxon>
        <taxon>Flavobacteriales</taxon>
        <taxon>Flavobacteriaceae</taxon>
        <taxon>Gelatiniphilus</taxon>
    </lineage>
</organism>
<reference evidence="3" key="1">
    <citation type="journal article" date="2019" name="Int. J. Syst. Evol. Microbiol.">
        <title>The Global Catalogue of Microorganisms (GCM) 10K type strain sequencing project: providing services to taxonomists for standard genome sequencing and annotation.</title>
        <authorList>
            <consortium name="The Broad Institute Genomics Platform"/>
            <consortium name="The Broad Institute Genome Sequencing Center for Infectious Disease"/>
            <person name="Wu L."/>
            <person name="Ma J."/>
        </authorList>
    </citation>
    <scope>NUCLEOTIDE SEQUENCE [LARGE SCALE GENOMIC DNA]</scope>
    <source>
        <strain evidence="3">KCTC 42903</strain>
    </source>
</reference>
<dbReference type="RefSeq" id="WP_388019978.1">
    <property type="nucleotide sequence ID" value="NZ_JBHUDT010000006.1"/>
</dbReference>
<evidence type="ECO:0000259" key="1">
    <source>
        <dbReference type="Pfam" id="PF01609"/>
    </source>
</evidence>
<keyword evidence="3" id="KW-1185">Reference proteome</keyword>